<evidence type="ECO:0000259" key="11">
    <source>
        <dbReference type="PROSITE" id="PS50928"/>
    </source>
</evidence>
<dbReference type="AlphaFoldDB" id="A0A9D2IDW1"/>
<accession>A0A9D2IDW1</accession>
<dbReference type="InterPro" id="IPR000515">
    <property type="entry name" value="MetI-like"/>
</dbReference>
<keyword evidence="3 9" id="KW-0813">Transport</keyword>
<keyword evidence="5 10" id="KW-0592">Phosphate transport</keyword>
<dbReference type="InterPro" id="IPR051124">
    <property type="entry name" value="Phosphate_Transport_Permease"/>
</dbReference>
<evidence type="ECO:0000256" key="9">
    <source>
        <dbReference type="RuleBase" id="RU363032"/>
    </source>
</evidence>
<evidence type="ECO:0000256" key="2">
    <source>
        <dbReference type="ARBA" id="ARBA00007069"/>
    </source>
</evidence>
<dbReference type="Gene3D" id="3.40.190.10">
    <property type="entry name" value="Periplasmic binding protein-like II"/>
    <property type="match status" value="1"/>
</dbReference>
<evidence type="ECO:0000256" key="1">
    <source>
        <dbReference type="ARBA" id="ARBA00004651"/>
    </source>
</evidence>
<reference evidence="12" key="2">
    <citation type="submission" date="2021-04" db="EMBL/GenBank/DDBJ databases">
        <authorList>
            <person name="Gilroy R."/>
        </authorList>
    </citation>
    <scope>NUCLEOTIDE SEQUENCE</scope>
    <source>
        <strain evidence="12">CHK169-11906</strain>
    </source>
</reference>
<dbReference type="Proteomes" id="UP000824259">
    <property type="component" value="Unassembled WGS sequence"/>
</dbReference>
<keyword evidence="7 9" id="KW-1133">Transmembrane helix</keyword>
<name>A0A9D2IDW1_9BACT</name>
<comment type="similarity">
    <text evidence="2 10">Belongs to the binding-protein-dependent transport system permease family. CysTW subfamily.</text>
</comment>
<dbReference type="SUPFAM" id="SSF53850">
    <property type="entry name" value="Periplasmic binding protein-like II"/>
    <property type="match status" value="1"/>
</dbReference>
<dbReference type="EMBL" id="DWYR01000006">
    <property type="protein sequence ID" value="HJA98297.1"/>
    <property type="molecule type" value="Genomic_DNA"/>
</dbReference>
<evidence type="ECO:0000256" key="4">
    <source>
        <dbReference type="ARBA" id="ARBA00022475"/>
    </source>
</evidence>
<dbReference type="PANTHER" id="PTHR30425:SF1">
    <property type="entry name" value="PHOSPHATE TRANSPORT SYSTEM PERMEASE PROTEIN PSTC"/>
    <property type="match status" value="1"/>
</dbReference>
<evidence type="ECO:0000256" key="8">
    <source>
        <dbReference type="ARBA" id="ARBA00023136"/>
    </source>
</evidence>
<dbReference type="NCBIfam" id="TIGR02138">
    <property type="entry name" value="phosphate_pstC"/>
    <property type="match status" value="1"/>
</dbReference>
<feature type="transmembrane region" description="Helical" evidence="9">
    <location>
        <begin position="178"/>
        <end position="202"/>
    </location>
</feature>
<sequence>MKRLRCIVEKLTEGLLTVSGAITTIVILLIVVFLFREGAGLFKSPTVEKGYVLCVDAGNPVTHLGPKQIKEIFDYEIENWAEVGGKDQPIVVFRFEEIFSRYSDEEFGADYELLPEKLGEVIVSTPGIVAFLPEEYMPEGMPGVKVLRGDHISPADFFGGREWMPTATPAPQFGVLPLILGTLWVSFFAILIALPLGLGVAIYLSELASERMRKILKPTIELLAGIPSVVYGFFGLVVLVPLIQKVFHLPVGETALAGSVVLAIMALPTIITVAEDAMRNTPRAMREASLALGASQWQTIYKVIIPYAGSGISAAVVLGIGRAIGETMAVLMVTGNAAVMPRSLFEPVRTIPATIAAELGEAPAGGAHYEALFMLGCILFIITMIISVTAEAISKRQPNRGL</sequence>
<feature type="domain" description="ABC transmembrane type-1" evidence="11">
    <location>
        <begin position="179"/>
        <end position="390"/>
    </location>
</feature>
<protein>
    <recommendedName>
        <fullName evidence="10">Phosphate transport system permease protein</fullName>
    </recommendedName>
</protein>
<evidence type="ECO:0000256" key="7">
    <source>
        <dbReference type="ARBA" id="ARBA00022989"/>
    </source>
</evidence>
<keyword evidence="8 9" id="KW-0472">Membrane</keyword>
<feature type="transmembrane region" description="Helical" evidence="9">
    <location>
        <begin position="299"/>
        <end position="324"/>
    </location>
</feature>
<keyword evidence="6 9" id="KW-0812">Transmembrane</keyword>
<dbReference type="Pfam" id="PF00528">
    <property type="entry name" value="BPD_transp_1"/>
    <property type="match status" value="1"/>
</dbReference>
<comment type="subcellular location">
    <subcellularLocation>
        <location evidence="1 9">Cell membrane</location>
        <topology evidence="1 9">Multi-pass membrane protein</topology>
    </subcellularLocation>
</comment>
<dbReference type="CDD" id="cd06261">
    <property type="entry name" value="TM_PBP2"/>
    <property type="match status" value="1"/>
</dbReference>
<dbReference type="PANTHER" id="PTHR30425">
    <property type="entry name" value="PHOSPHATE TRANSPORT SYSTEM PERMEASE PROTEIN PST"/>
    <property type="match status" value="1"/>
</dbReference>
<feature type="transmembrane region" description="Helical" evidence="9">
    <location>
        <begin position="222"/>
        <end position="243"/>
    </location>
</feature>
<feature type="transmembrane region" description="Helical" evidence="9">
    <location>
        <begin position="12"/>
        <end position="35"/>
    </location>
</feature>
<feature type="transmembrane region" description="Helical" evidence="9">
    <location>
        <begin position="371"/>
        <end position="393"/>
    </location>
</feature>
<dbReference type="GO" id="GO:0005886">
    <property type="term" value="C:plasma membrane"/>
    <property type="evidence" value="ECO:0007669"/>
    <property type="project" value="UniProtKB-SubCell"/>
</dbReference>
<dbReference type="GO" id="GO:0005315">
    <property type="term" value="F:phosphate transmembrane transporter activity"/>
    <property type="evidence" value="ECO:0007669"/>
    <property type="project" value="InterPro"/>
</dbReference>
<dbReference type="SUPFAM" id="SSF161098">
    <property type="entry name" value="MetI-like"/>
    <property type="match status" value="1"/>
</dbReference>
<gene>
    <name evidence="12" type="primary">pstC</name>
    <name evidence="12" type="ORF">H9779_01685</name>
</gene>
<comment type="caution">
    <text evidence="12">The sequence shown here is derived from an EMBL/GenBank/DDBJ whole genome shotgun (WGS) entry which is preliminary data.</text>
</comment>
<organism evidence="12 13">
    <name type="scientific">Candidatus Alistipes avicola</name>
    <dbReference type="NCBI Taxonomy" id="2838432"/>
    <lineage>
        <taxon>Bacteria</taxon>
        <taxon>Pseudomonadati</taxon>
        <taxon>Bacteroidota</taxon>
        <taxon>Bacteroidia</taxon>
        <taxon>Bacteroidales</taxon>
        <taxon>Rikenellaceae</taxon>
        <taxon>Alistipes</taxon>
    </lineage>
</organism>
<dbReference type="InterPro" id="IPR011864">
    <property type="entry name" value="Phosphate_PstC"/>
</dbReference>
<reference evidence="12" key="1">
    <citation type="journal article" date="2021" name="PeerJ">
        <title>Extensive microbial diversity within the chicken gut microbiome revealed by metagenomics and culture.</title>
        <authorList>
            <person name="Gilroy R."/>
            <person name="Ravi A."/>
            <person name="Getino M."/>
            <person name="Pursley I."/>
            <person name="Horton D.L."/>
            <person name="Alikhan N.F."/>
            <person name="Baker D."/>
            <person name="Gharbi K."/>
            <person name="Hall N."/>
            <person name="Watson M."/>
            <person name="Adriaenssens E.M."/>
            <person name="Foster-Nyarko E."/>
            <person name="Jarju S."/>
            <person name="Secka A."/>
            <person name="Antonio M."/>
            <person name="Oren A."/>
            <person name="Chaudhuri R.R."/>
            <person name="La Ragione R."/>
            <person name="Hildebrand F."/>
            <person name="Pallen M.J."/>
        </authorList>
    </citation>
    <scope>NUCLEOTIDE SEQUENCE</scope>
    <source>
        <strain evidence="12">CHK169-11906</strain>
    </source>
</reference>
<dbReference type="GO" id="GO:0006817">
    <property type="term" value="P:phosphate ion transport"/>
    <property type="evidence" value="ECO:0007669"/>
    <property type="project" value="UniProtKB-KW"/>
</dbReference>
<feature type="transmembrane region" description="Helical" evidence="9">
    <location>
        <begin position="255"/>
        <end position="278"/>
    </location>
</feature>
<proteinExistence type="inferred from homology"/>
<dbReference type="PROSITE" id="PS50928">
    <property type="entry name" value="ABC_TM1"/>
    <property type="match status" value="1"/>
</dbReference>
<evidence type="ECO:0000256" key="3">
    <source>
        <dbReference type="ARBA" id="ARBA00022448"/>
    </source>
</evidence>
<dbReference type="Gene3D" id="1.10.3720.10">
    <property type="entry name" value="MetI-like"/>
    <property type="match status" value="1"/>
</dbReference>
<keyword evidence="4 10" id="KW-1003">Cell membrane</keyword>
<dbReference type="InterPro" id="IPR035906">
    <property type="entry name" value="MetI-like_sf"/>
</dbReference>
<evidence type="ECO:0000313" key="13">
    <source>
        <dbReference type="Proteomes" id="UP000824259"/>
    </source>
</evidence>
<comment type="function">
    <text evidence="10">Part of the binding-protein-dependent transport system for phosphate; probably responsible for the translocation of the substrate across the membrane.</text>
</comment>
<evidence type="ECO:0000256" key="6">
    <source>
        <dbReference type="ARBA" id="ARBA00022692"/>
    </source>
</evidence>
<evidence type="ECO:0000313" key="12">
    <source>
        <dbReference type="EMBL" id="HJA98297.1"/>
    </source>
</evidence>
<evidence type="ECO:0000256" key="5">
    <source>
        <dbReference type="ARBA" id="ARBA00022592"/>
    </source>
</evidence>
<evidence type="ECO:0000256" key="10">
    <source>
        <dbReference type="RuleBase" id="RU363054"/>
    </source>
</evidence>